<feature type="compositionally biased region" description="Basic residues" evidence="1">
    <location>
        <begin position="13"/>
        <end position="35"/>
    </location>
</feature>
<organism evidence="2 3">
    <name type="scientific">Phytophthora palmivora</name>
    <dbReference type="NCBI Taxonomy" id="4796"/>
    <lineage>
        <taxon>Eukaryota</taxon>
        <taxon>Sar</taxon>
        <taxon>Stramenopiles</taxon>
        <taxon>Oomycota</taxon>
        <taxon>Peronosporomycetes</taxon>
        <taxon>Peronosporales</taxon>
        <taxon>Peronosporaceae</taxon>
        <taxon>Phytophthora</taxon>
    </lineage>
</organism>
<comment type="caution">
    <text evidence="2">The sequence shown here is derived from an EMBL/GenBank/DDBJ whole genome shotgun (WGS) entry which is preliminary data.</text>
</comment>
<feature type="region of interest" description="Disordered" evidence="1">
    <location>
        <begin position="1"/>
        <end position="60"/>
    </location>
</feature>
<sequence length="111" mass="12546">MADADALEDTLRSRQRSKARQGKTRTRSYRFRKKAITTPQDATKDCTRDSSETKSYTEIPESEDELHQIYITVSAGRESKGNSRSSFRDEDGPSLCVAPTVDLLSTMPWLL</sequence>
<evidence type="ECO:0000256" key="1">
    <source>
        <dbReference type="SAM" id="MobiDB-lite"/>
    </source>
</evidence>
<keyword evidence="3" id="KW-1185">Reference proteome</keyword>
<protein>
    <submittedName>
        <fullName evidence="2">Uncharacterized protein</fullName>
    </submittedName>
</protein>
<evidence type="ECO:0000313" key="3">
    <source>
        <dbReference type="Proteomes" id="UP000237271"/>
    </source>
</evidence>
<reference evidence="2 3" key="1">
    <citation type="journal article" date="2017" name="Genome Biol. Evol.">
        <title>Phytophthora megakarya and P. palmivora, closely related causal agents of cacao black pod rot, underwent increases in genome sizes and gene numbers by different mechanisms.</title>
        <authorList>
            <person name="Ali S.S."/>
            <person name="Shao J."/>
            <person name="Lary D.J."/>
            <person name="Kronmiller B."/>
            <person name="Shen D."/>
            <person name="Strem M.D."/>
            <person name="Amoako-Attah I."/>
            <person name="Akrofi A.Y."/>
            <person name="Begoude B.A."/>
            <person name="Ten Hoopen G.M."/>
            <person name="Coulibaly K."/>
            <person name="Kebe B.I."/>
            <person name="Melnick R.L."/>
            <person name="Guiltinan M.J."/>
            <person name="Tyler B.M."/>
            <person name="Meinhardt L.W."/>
            <person name="Bailey B.A."/>
        </authorList>
    </citation>
    <scope>NUCLEOTIDE SEQUENCE [LARGE SCALE GENOMIC DNA]</scope>
    <source>
        <strain evidence="3">sbr112.9</strain>
    </source>
</reference>
<dbReference type="Proteomes" id="UP000237271">
    <property type="component" value="Unassembled WGS sequence"/>
</dbReference>
<proteinExistence type="predicted"/>
<feature type="compositionally biased region" description="Basic and acidic residues" evidence="1">
    <location>
        <begin position="42"/>
        <end position="52"/>
    </location>
</feature>
<dbReference type="AlphaFoldDB" id="A0A2P4XKD4"/>
<evidence type="ECO:0000313" key="2">
    <source>
        <dbReference type="EMBL" id="POM65994.1"/>
    </source>
</evidence>
<accession>A0A2P4XKD4</accession>
<dbReference type="EMBL" id="NCKW01009797">
    <property type="protein sequence ID" value="POM65994.1"/>
    <property type="molecule type" value="Genomic_DNA"/>
</dbReference>
<gene>
    <name evidence="2" type="ORF">PHPALM_18214</name>
</gene>
<name>A0A2P4XKD4_9STRA</name>